<evidence type="ECO:0000313" key="1">
    <source>
        <dbReference type="EMBL" id="CAE0247040.1"/>
    </source>
</evidence>
<dbReference type="AlphaFoldDB" id="A0A7S3D5B6"/>
<proteinExistence type="predicted"/>
<name>A0A7S3D5B6_9EUKA</name>
<protein>
    <submittedName>
        <fullName evidence="1">Uncharacterized protein</fullName>
    </submittedName>
</protein>
<dbReference type="EMBL" id="HBIB01014292">
    <property type="protein sequence ID" value="CAE0247040.1"/>
    <property type="molecule type" value="Transcribed_RNA"/>
</dbReference>
<accession>A0A7S3D5B6</accession>
<gene>
    <name evidence="1" type="ORF">PBIL07802_LOCUS9230</name>
</gene>
<reference evidence="1" key="1">
    <citation type="submission" date="2021-01" db="EMBL/GenBank/DDBJ databases">
        <authorList>
            <person name="Corre E."/>
            <person name="Pelletier E."/>
            <person name="Niang G."/>
            <person name="Scheremetjew M."/>
            <person name="Finn R."/>
            <person name="Kale V."/>
            <person name="Holt S."/>
            <person name="Cochrane G."/>
            <person name="Meng A."/>
            <person name="Brown T."/>
            <person name="Cohen L."/>
        </authorList>
    </citation>
    <scope>NUCLEOTIDE SEQUENCE</scope>
    <source>
        <strain evidence="1">NIES-2562</strain>
    </source>
</reference>
<sequence>MVQCTHAHAHTPLSCLMMMHTCTLVKRNVARCTHVHTQLYERREQTKERIMQRRREGWGKNENKKVKRRGAVSLYISTFKLAQLQPSALATSDFQVPFFS</sequence>
<organism evidence="1">
    <name type="scientific">Palpitomonas bilix</name>
    <dbReference type="NCBI Taxonomy" id="652834"/>
    <lineage>
        <taxon>Eukaryota</taxon>
        <taxon>Eukaryota incertae sedis</taxon>
    </lineage>
</organism>